<dbReference type="AlphaFoldDB" id="A0A0H4PEH0"/>
<dbReference type="KEGG" id="camu:CA2015_3271"/>
<dbReference type="OrthoDB" id="1522765at2"/>
<gene>
    <name evidence="3" type="ORF">CA2015_3271</name>
</gene>
<dbReference type="STRING" id="320787.CA2015_3271"/>
<evidence type="ECO:0000313" key="4">
    <source>
        <dbReference type="Proteomes" id="UP000036520"/>
    </source>
</evidence>
<keyword evidence="1" id="KW-0732">Signal</keyword>
<dbReference type="PATRIC" id="fig|320787.5.peg.3572"/>
<reference evidence="3 4" key="1">
    <citation type="submission" date="2015-07" db="EMBL/GenBank/DDBJ databases">
        <authorList>
            <person name="Kim K.M."/>
        </authorList>
    </citation>
    <scope>NUCLEOTIDE SEQUENCE [LARGE SCALE GENOMIC DNA]</scope>
    <source>
        <strain evidence="3 4">KCTC 12363</strain>
    </source>
</reference>
<dbReference type="InterPro" id="IPR050789">
    <property type="entry name" value="Diverse_Enzym_Activities"/>
</dbReference>
<dbReference type="SUPFAM" id="SSF56601">
    <property type="entry name" value="beta-lactamase/transpeptidase-like"/>
    <property type="match status" value="1"/>
</dbReference>
<dbReference type="InterPro" id="IPR001466">
    <property type="entry name" value="Beta-lactam-related"/>
</dbReference>
<dbReference type="Proteomes" id="UP000036520">
    <property type="component" value="Chromosome"/>
</dbReference>
<proteinExistence type="predicted"/>
<dbReference type="PANTHER" id="PTHR43283:SF3">
    <property type="entry name" value="BETA-LACTAMASE FAMILY PROTEIN (AFU_ORTHOLOGUE AFUA_5G07500)"/>
    <property type="match status" value="1"/>
</dbReference>
<protein>
    <submittedName>
        <fullName evidence="3">Beta-lactamase</fullName>
    </submittedName>
</protein>
<dbReference type="PANTHER" id="PTHR43283">
    <property type="entry name" value="BETA-LACTAMASE-RELATED"/>
    <property type="match status" value="1"/>
</dbReference>
<name>A0A0H4PEH0_9BACT</name>
<dbReference type="EMBL" id="CP012040">
    <property type="protein sequence ID" value="AKP52664.1"/>
    <property type="molecule type" value="Genomic_DNA"/>
</dbReference>
<dbReference type="Pfam" id="PF00144">
    <property type="entry name" value="Beta-lactamase"/>
    <property type="match status" value="1"/>
</dbReference>
<evidence type="ECO:0000259" key="2">
    <source>
        <dbReference type="Pfam" id="PF00144"/>
    </source>
</evidence>
<feature type="signal peptide" evidence="1">
    <location>
        <begin position="1"/>
        <end position="22"/>
    </location>
</feature>
<organism evidence="3 4">
    <name type="scientific">Cyclobacterium amurskyense</name>
    <dbReference type="NCBI Taxonomy" id="320787"/>
    <lineage>
        <taxon>Bacteria</taxon>
        <taxon>Pseudomonadati</taxon>
        <taxon>Bacteroidota</taxon>
        <taxon>Cytophagia</taxon>
        <taxon>Cytophagales</taxon>
        <taxon>Cyclobacteriaceae</taxon>
        <taxon>Cyclobacterium</taxon>
    </lineage>
</organism>
<feature type="domain" description="Beta-lactamase-related" evidence="2">
    <location>
        <begin position="51"/>
        <end position="417"/>
    </location>
</feature>
<dbReference type="RefSeq" id="WP_048642857.1">
    <property type="nucleotide sequence ID" value="NZ_CP012040.1"/>
</dbReference>
<dbReference type="InterPro" id="IPR012338">
    <property type="entry name" value="Beta-lactam/transpept-like"/>
</dbReference>
<evidence type="ECO:0000256" key="1">
    <source>
        <dbReference type="SAM" id="SignalP"/>
    </source>
</evidence>
<accession>A0A0H4PEH0</accession>
<feature type="chain" id="PRO_5005208026" evidence="1">
    <location>
        <begin position="23"/>
        <end position="432"/>
    </location>
</feature>
<evidence type="ECO:0000313" key="3">
    <source>
        <dbReference type="EMBL" id="AKP52664.1"/>
    </source>
</evidence>
<sequence length="432" mass="48337">MTLKKTYLWFIIVMLCNLNLTAQTTTARRSSPLTVAPPLSISLSSERLERIDNMLKQSLKDNTIPGAVALIVRNGRIVFHEAYGNADANGKKLQKDAIFRIASQSKAITSTAVMMLWEEGKFRLDDPISKYIPEFKNPEVLVNFKYADTTYTSRPANKEITIRHLLTHTSGLGYGVIDGDERMKMLYHKAGTTDLFTTEPVTIKDVVMKLAKLPLHHDPGEKFTYSMGLDVLGYFIEVISGMSFEAYLQKHLFEPLGMDDTGFYLPASKGDRLVAIQHKVNDKWENYPNTFYDVNYPIKGAKSFFSGGAGLSSTAKDYATFLQMYLNGGEFNKIRFLSRTTIATMMANQTMDLYGDGDQHYGLAFGVLTEQGQAKGGLGSPGTFVWGGYFNTQYFADPKEKIIGIILKQTQGSTGDQTSWKFKQMVMTTIDD</sequence>
<keyword evidence="4" id="KW-1185">Reference proteome</keyword>
<dbReference type="Gene3D" id="3.40.710.10">
    <property type="entry name" value="DD-peptidase/beta-lactamase superfamily"/>
    <property type="match status" value="1"/>
</dbReference>